<dbReference type="PANTHER" id="PTHR31157">
    <property type="entry name" value="SCP DOMAIN-CONTAINING PROTEIN"/>
    <property type="match status" value="1"/>
</dbReference>
<dbReference type="PANTHER" id="PTHR31157:SF1">
    <property type="entry name" value="SCP DOMAIN-CONTAINING PROTEIN"/>
    <property type="match status" value="1"/>
</dbReference>
<name>A0ABT4REF8_9ACTN</name>
<dbReference type="RefSeq" id="WP_202953782.1">
    <property type="nucleotide sequence ID" value="NZ_JAPCID010000006.1"/>
</dbReference>
<evidence type="ECO:0000256" key="1">
    <source>
        <dbReference type="SAM" id="SignalP"/>
    </source>
</evidence>
<feature type="domain" description="SCP" evidence="2">
    <location>
        <begin position="48"/>
        <end position="163"/>
    </location>
</feature>
<protein>
    <submittedName>
        <fullName evidence="3">CAP domain-containing protein</fullName>
    </submittedName>
</protein>
<dbReference type="InterPro" id="IPR014044">
    <property type="entry name" value="CAP_dom"/>
</dbReference>
<keyword evidence="4" id="KW-1185">Reference proteome</keyword>
<dbReference type="CDD" id="cd05379">
    <property type="entry name" value="CAP_bacterial"/>
    <property type="match status" value="1"/>
</dbReference>
<reference evidence="3" key="1">
    <citation type="submission" date="2022-10" db="EMBL/GenBank/DDBJ databases">
        <title>The WGS of Solirubrobacter sp. CPCC 204708.</title>
        <authorList>
            <person name="Jiang Z."/>
        </authorList>
    </citation>
    <scope>NUCLEOTIDE SEQUENCE</scope>
    <source>
        <strain evidence="3">CPCC 204708</strain>
    </source>
</reference>
<feature type="chain" id="PRO_5045569889" evidence="1">
    <location>
        <begin position="28"/>
        <end position="174"/>
    </location>
</feature>
<keyword evidence="1" id="KW-0732">Signal</keyword>
<evidence type="ECO:0000313" key="4">
    <source>
        <dbReference type="Proteomes" id="UP001147700"/>
    </source>
</evidence>
<dbReference type="Pfam" id="PF00188">
    <property type="entry name" value="CAP"/>
    <property type="match status" value="1"/>
</dbReference>
<organism evidence="3 4">
    <name type="scientific">Solirubrobacter deserti</name>
    <dbReference type="NCBI Taxonomy" id="2282478"/>
    <lineage>
        <taxon>Bacteria</taxon>
        <taxon>Bacillati</taxon>
        <taxon>Actinomycetota</taxon>
        <taxon>Thermoleophilia</taxon>
        <taxon>Solirubrobacterales</taxon>
        <taxon>Solirubrobacteraceae</taxon>
        <taxon>Solirubrobacter</taxon>
    </lineage>
</organism>
<gene>
    <name evidence="3" type="ORF">OJ962_05350</name>
</gene>
<proteinExistence type="predicted"/>
<evidence type="ECO:0000259" key="2">
    <source>
        <dbReference type="Pfam" id="PF00188"/>
    </source>
</evidence>
<dbReference type="InterPro" id="IPR035940">
    <property type="entry name" value="CAP_sf"/>
</dbReference>
<dbReference type="Proteomes" id="UP001147700">
    <property type="component" value="Unassembled WGS sequence"/>
</dbReference>
<dbReference type="Gene3D" id="3.40.33.10">
    <property type="entry name" value="CAP"/>
    <property type="match status" value="1"/>
</dbReference>
<sequence>MRRFRQVVVSSAVAVFAFAAAPAASNAATCSGADSTATKPAVRATLCLLNAERRAAGLRPLRLDGKLNRAARGHSRDMVAQRYFAHESRNGAGFDDRIKRTGWTKSRRSYTMGENIAWGGGHLATPRSIVRSWMNSAGHKANILARDFRFIGIGVANGAPTGGSGATYTTTFGG</sequence>
<dbReference type="EMBL" id="JAPCID010000006">
    <property type="protein sequence ID" value="MDA0136916.1"/>
    <property type="molecule type" value="Genomic_DNA"/>
</dbReference>
<accession>A0ABT4REF8</accession>
<evidence type="ECO:0000313" key="3">
    <source>
        <dbReference type="EMBL" id="MDA0136916.1"/>
    </source>
</evidence>
<feature type="signal peptide" evidence="1">
    <location>
        <begin position="1"/>
        <end position="27"/>
    </location>
</feature>
<comment type="caution">
    <text evidence="3">The sequence shown here is derived from an EMBL/GenBank/DDBJ whole genome shotgun (WGS) entry which is preliminary data.</text>
</comment>
<dbReference type="SUPFAM" id="SSF55797">
    <property type="entry name" value="PR-1-like"/>
    <property type="match status" value="1"/>
</dbReference>